<keyword evidence="1" id="KW-1133">Transmembrane helix</keyword>
<name>A0ABT3JDK7_9SPHN</name>
<keyword evidence="1" id="KW-0812">Transmembrane</keyword>
<sequence length="141" mass="15422">MATTLPVRRTLHPVPAVLLACSLSLFLGAWLSDWTYAKSFYVQWINFAAWLNAGGMVFLGFATLWALIDIFRADVPRDRGSALFVLLLLVAFILGLIAAFVHTKDANAPMPEALVLDVIVFLLVLAATWLGFSTIRSGAAR</sequence>
<dbReference type="Proteomes" id="UP001526246">
    <property type="component" value="Unassembled WGS sequence"/>
</dbReference>
<feature type="transmembrane region" description="Helical" evidence="1">
    <location>
        <begin position="47"/>
        <end position="68"/>
    </location>
</feature>
<feature type="transmembrane region" description="Helical" evidence="1">
    <location>
        <begin position="113"/>
        <end position="132"/>
    </location>
</feature>
<keyword evidence="1" id="KW-0472">Membrane</keyword>
<gene>
    <name evidence="2" type="ORF">OMW55_05015</name>
</gene>
<feature type="transmembrane region" description="Helical" evidence="1">
    <location>
        <begin position="80"/>
        <end position="101"/>
    </location>
</feature>
<evidence type="ECO:0000256" key="1">
    <source>
        <dbReference type="SAM" id="Phobius"/>
    </source>
</evidence>
<evidence type="ECO:0000313" key="2">
    <source>
        <dbReference type="EMBL" id="MCW3797168.1"/>
    </source>
</evidence>
<accession>A0ABT3JDK7</accession>
<organism evidence="2 3">
    <name type="scientific">Sphingomonas arvum</name>
    <dbReference type="NCBI Taxonomy" id="2992113"/>
    <lineage>
        <taxon>Bacteria</taxon>
        <taxon>Pseudomonadati</taxon>
        <taxon>Pseudomonadota</taxon>
        <taxon>Alphaproteobacteria</taxon>
        <taxon>Sphingomonadales</taxon>
        <taxon>Sphingomonadaceae</taxon>
        <taxon>Sphingomonas</taxon>
    </lineage>
</organism>
<evidence type="ECO:0000313" key="3">
    <source>
        <dbReference type="Proteomes" id="UP001526246"/>
    </source>
</evidence>
<proteinExistence type="predicted"/>
<dbReference type="RefSeq" id="WP_264881304.1">
    <property type="nucleotide sequence ID" value="NZ_JAPDOB010000001.1"/>
</dbReference>
<comment type="caution">
    <text evidence="2">The sequence shown here is derived from an EMBL/GenBank/DDBJ whole genome shotgun (WGS) entry which is preliminary data.</text>
</comment>
<reference evidence="2 3" key="1">
    <citation type="submission" date="2022-10" db="EMBL/GenBank/DDBJ databases">
        <title>Sphingomonas sp.</title>
        <authorList>
            <person name="Jin C."/>
        </authorList>
    </citation>
    <scope>NUCLEOTIDE SEQUENCE [LARGE SCALE GENOMIC DNA]</scope>
    <source>
        <strain evidence="2 3">BN140010</strain>
    </source>
</reference>
<protein>
    <submittedName>
        <fullName evidence="2">Uncharacterized protein</fullName>
    </submittedName>
</protein>
<keyword evidence="3" id="KW-1185">Reference proteome</keyword>
<dbReference type="EMBL" id="JAPDOB010000001">
    <property type="protein sequence ID" value="MCW3797168.1"/>
    <property type="molecule type" value="Genomic_DNA"/>
</dbReference>